<name>A0A6G0XQI9_9STRA</name>
<dbReference type="VEuPathDB" id="FungiDB:AeMF1_007232"/>
<sequence length="295" mass="32988">MLQIVDDSGGRKVPRDFIAHRFYVYWEGIAHAAQVYIQPLVKSYMEGWLLPFTEYVQRIGKSLDGSVDSPNALEWMFIKRFQQALSKKSQPRLVMRDFFDTPIFGSCDDVSFSMSTRPLRTIDSNENIFLGLHSPSASPEPLKTLQEMTTSLSDVCLKTLSKSAWSGGLFVTSATFRDGQVKVVCGLAMKNGTKAPVTEDHLSKECDVFNRMLSGIDSVGYLRILFVCCTSYSEDMSAKLKGKSHFVSECKNSFPNIDEAILLNLETPQQKAVFFGVDDDLAAIVERVVCKAEVE</sequence>
<keyword evidence="2" id="KW-1185">Reference proteome</keyword>
<proteinExistence type="predicted"/>
<dbReference type="Proteomes" id="UP000481153">
    <property type="component" value="Unassembled WGS sequence"/>
</dbReference>
<evidence type="ECO:0000313" key="1">
    <source>
        <dbReference type="EMBL" id="KAF0742787.1"/>
    </source>
</evidence>
<dbReference type="EMBL" id="VJMJ01000024">
    <property type="protein sequence ID" value="KAF0742787.1"/>
    <property type="molecule type" value="Genomic_DNA"/>
</dbReference>
<organism evidence="1 2">
    <name type="scientific">Aphanomyces euteiches</name>
    <dbReference type="NCBI Taxonomy" id="100861"/>
    <lineage>
        <taxon>Eukaryota</taxon>
        <taxon>Sar</taxon>
        <taxon>Stramenopiles</taxon>
        <taxon>Oomycota</taxon>
        <taxon>Saprolegniomycetes</taxon>
        <taxon>Saprolegniales</taxon>
        <taxon>Verrucalvaceae</taxon>
        <taxon>Aphanomyces</taxon>
    </lineage>
</organism>
<reference evidence="1 2" key="1">
    <citation type="submission" date="2019-07" db="EMBL/GenBank/DDBJ databases">
        <title>Genomics analysis of Aphanomyces spp. identifies a new class of oomycete effector associated with host adaptation.</title>
        <authorList>
            <person name="Gaulin E."/>
        </authorList>
    </citation>
    <scope>NUCLEOTIDE SEQUENCE [LARGE SCALE GENOMIC DNA]</scope>
    <source>
        <strain evidence="1 2">ATCC 201684</strain>
    </source>
</reference>
<gene>
    <name evidence="1" type="ORF">Ae201684_002330</name>
</gene>
<accession>A0A6G0XQI9</accession>
<comment type="caution">
    <text evidence="1">The sequence shown here is derived from an EMBL/GenBank/DDBJ whole genome shotgun (WGS) entry which is preliminary data.</text>
</comment>
<dbReference type="VEuPathDB" id="FungiDB:AeMF1_007233"/>
<dbReference type="AlphaFoldDB" id="A0A6G0XQI9"/>
<evidence type="ECO:0000313" key="2">
    <source>
        <dbReference type="Proteomes" id="UP000481153"/>
    </source>
</evidence>
<protein>
    <submittedName>
        <fullName evidence="1">Uncharacterized protein</fullName>
    </submittedName>
</protein>